<dbReference type="EMBL" id="JAQQPM010000008">
    <property type="protein sequence ID" value="KAK2074657.1"/>
    <property type="molecule type" value="Genomic_DNA"/>
</dbReference>
<accession>A0AAD9MFL7</accession>
<comment type="caution">
    <text evidence="5">The sequence shown here is derived from an EMBL/GenBank/DDBJ whole genome shotgun (WGS) entry which is preliminary data.</text>
</comment>
<dbReference type="GO" id="GO:0005634">
    <property type="term" value="C:nucleus"/>
    <property type="evidence" value="ECO:0007669"/>
    <property type="project" value="TreeGrafter"/>
</dbReference>
<evidence type="ECO:0000313" key="6">
    <source>
        <dbReference type="Proteomes" id="UP001217918"/>
    </source>
</evidence>
<dbReference type="Proteomes" id="UP001217918">
    <property type="component" value="Unassembled WGS sequence"/>
</dbReference>
<evidence type="ECO:0000256" key="2">
    <source>
        <dbReference type="ARBA" id="ARBA00022643"/>
    </source>
</evidence>
<evidence type="ECO:0000256" key="1">
    <source>
        <dbReference type="ARBA" id="ARBA00022630"/>
    </source>
</evidence>
<evidence type="ECO:0000259" key="4">
    <source>
        <dbReference type="PROSITE" id="PS50112"/>
    </source>
</evidence>
<gene>
    <name evidence="5" type="ORF">P8C59_008846</name>
</gene>
<organism evidence="5 6">
    <name type="scientific">Phyllachora maydis</name>
    <dbReference type="NCBI Taxonomy" id="1825666"/>
    <lineage>
        <taxon>Eukaryota</taxon>
        <taxon>Fungi</taxon>
        <taxon>Dikarya</taxon>
        <taxon>Ascomycota</taxon>
        <taxon>Pezizomycotina</taxon>
        <taxon>Sordariomycetes</taxon>
        <taxon>Sordariomycetidae</taxon>
        <taxon>Phyllachorales</taxon>
        <taxon>Phyllachoraceae</taxon>
        <taxon>Phyllachora</taxon>
    </lineage>
</organism>
<dbReference type="Pfam" id="PF13426">
    <property type="entry name" value="PAS_9"/>
    <property type="match status" value="1"/>
</dbReference>
<proteinExistence type="predicted"/>
<dbReference type="SUPFAM" id="SSF55785">
    <property type="entry name" value="PYP-like sensor domain (PAS domain)"/>
    <property type="match status" value="1"/>
</dbReference>
<dbReference type="PANTHER" id="PTHR47429:SF7">
    <property type="entry name" value="GATA-FACTOR"/>
    <property type="match status" value="1"/>
</dbReference>
<keyword evidence="3" id="KW-0157">Chromophore</keyword>
<evidence type="ECO:0000256" key="3">
    <source>
        <dbReference type="ARBA" id="ARBA00022991"/>
    </source>
</evidence>
<keyword evidence="2" id="KW-0288">FMN</keyword>
<keyword evidence="6" id="KW-1185">Reference proteome</keyword>
<dbReference type="PROSITE" id="PS50112">
    <property type="entry name" value="PAS"/>
    <property type="match status" value="1"/>
</dbReference>
<dbReference type="InterPro" id="IPR035965">
    <property type="entry name" value="PAS-like_dom_sf"/>
</dbReference>
<protein>
    <recommendedName>
        <fullName evidence="4">PAS domain-containing protein</fullName>
    </recommendedName>
</protein>
<keyword evidence="1" id="KW-0285">Flavoprotein</keyword>
<dbReference type="AlphaFoldDB" id="A0AAD9MFL7"/>
<dbReference type="Gene3D" id="3.30.450.20">
    <property type="entry name" value="PAS domain"/>
    <property type="match status" value="1"/>
</dbReference>
<dbReference type="PANTHER" id="PTHR47429">
    <property type="entry name" value="PROTEIN TWIN LOV 1"/>
    <property type="match status" value="1"/>
</dbReference>
<dbReference type="InterPro" id="IPR000014">
    <property type="entry name" value="PAS"/>
</dbReference>
<reference evidence="5" key="1">
    <citation type="journal article" date="2023" name="Mol. Plant Microbe Interact.">
        <title>Elucidating the Obligate Nature and Biological Capacity of an Invasive Fungal Corn Pathogen.</title>
        <authorList>
            <person name="MacCready J.S."/>
            <person name="Roggenkamp E.M."/>
            <person name="Gdanetz K."/>
            <person name="Chilvers M.I."/>
        </authorList>
    </citation>
    <scope>NUCLEOTIDE SEQUENCE</scope>
    <source>
        <strain evidence="5">PM02</strain>
    </source>
</reference>
<dbReference type="CDD" id="cd00130">
    <property type="entry name" value="PAS"/>
    <property type="match status" value="1"/>
</dbReference>
<sequence length="204" mass="22523">MPSSPTTSSRQDLANDWEDRALMTHFGQNSAPHSASRDAMLHGGSTTYDSVIYPGLYSASGLDVMGILLWTITRPNPMVEIGPVDCSVPMVLCDLTKSDQPLIYVSDSFLAMTGYRKSEVMGRNCRFLQAPADTSKSTPSRKHCENSAAARMRDAVQNNAEIQLEIDNYKRDGTKFTNFVTMIPIAWNNPDYNLSLGLLCDMDA</sequence>
<name>A0AAD9MFL7_9PEZI</name>
<evidence type="ECO:0000313" key="5">
    <source>
        <dbReference type="EMBL" id="KAK2074657.1"/>
    </source>
</evidence>
<feature type="domain" description="PAS" evidence="4">
    <location>
        <begin position="102"/>
        <end position="124"/>
    </location>
</feature>